<evidence type="ECO:0000256" key="1">
    <source>
        <dbReference type="ARBA" id="ARBA00001070"/>
    </source>
</evidence>
<dbReference type="InterPro" id="IPR001375">
    <property type="entry name" value="Peptidase_S9_cat"/>
</dbReference>
<dbReference type="GO" id="GO:0070012">
    <property type="term" value="F:oligopeptidase activity"/>
    <property type="evidence" value="ECO:0007669"/>
    <property type="project" value="TreeGrafter"/>
</dbReference>
<dbReference type="EMBL" id="FNDN01000006">
    <property type="protein sequence ID" value="SDI25687.1"/>
    <property type="molecule type" value="Genomic_DNA"/>
</dbReference>
<dbReference type="PROSITE" id="PS00708">
    <property type="entry name" value="PRO_ENDOPEP_SER"/>
    <property type="match status" value="1"/>
</dbReference>
<dbReference type="AlphaFoldDB" id="A0A1G8J3Y0"/>
<dbReference type="GO" id="GO:0005829">
    <property type="term" value="C:cytosol"/>
    <property type="evidence" value="ECO:0007669"/>
    <property type="project" value="TreeGrafter"/>
</dbReference>
<evidence type="ECO:0000313" key="5">
    <source>
        <dbReference type="EMBL" id="SDI25687.1"/>
    </source>
</evidence>
<evidence type="ECO:0000259" key="4">
    <source>
        <dbReference type="Pfam" id="PF00326"/>
    </source>
</evidence>
<evidence type="ECO:0000256" key="3">
    <source>
        <dbReference type="ARBA" id="ARBA00022801"/>
    </source>
</evidence>
<dbReference type="PANTHER" id="PTHR42881">
    <property type="entry name" value="PROLYL ENDOPEPTIDASE"/>
    <property type="match status" value="1"/>
</dbReference>
<dbReference type="GO" id="GO:0006508">
    <property type="term" value="P:proteolysis"/>
    <property type="evidence" value="ECO:0007669"/>
    <property type="project" value="InterPro"/>
</dbReference>
<dbReference type="GO" id="GO:0004252">
    <property type="term" value="F:serine-type endopeptidase activity"/>
    <property type="evidence" value="ECO:0007669"/>
    <property type="project" value="UniProtKB-EC"/>
</dbReference>
<dbReference type="EC" id="3.4.21.26" evidence="2"/>
<accession>A0A1G8J3Y0</accession>
<name>A0A1G8J3Y0_9NOCA</name>
<feature type="domain" description="Peptidase S9 prolyl oligopeptidase catalytic" evidence="4">
    <location>
        <begin position="367"/>
        <end position="575"/>
    </location>
</feature>
<dbReference type="InterPro" id="IPR051167">
    <property type="entry name" value="Prolyl_oligopep/macrocyclase"/>
</dbReference>
<dbReference type="SUPFAM" id="SSF53474">
    <property type="entry name" value="alpha/beta-Hydrolases"/>
    <property type="match status" value="1"/>
</dbReference>
<evidence type="ECO:0000313" key="6">
    <source>
        <dbReference type="Proteomes" id="UP000183263"/>
    </source>
</evidence>
<dbReference type="Pfam" id="PF00326">
    <property type="entry name" value="Peptidase_S9"/>
    <property type="match status" value="1"/>
</dbReference>
<keyword evidence="6" id="KW-1185">Reference proteome</keyword>
<dbReference type="Proteomes" id="UP000183263">
    <property type="component" value="Unassembled WGS sequence"/>
</dbReference>
<dbReference type="InterPro" id="IPR029058">
    <property type="entry name" value="AB_hydrolase_fold"/>
</dbReference>
<dbReference type="InterPro" id="IPR002470">
    <property type="entry name" value="Peptidase_S9A"/>
</dbReference>
<keyword evidence="3" id="KW-0378">Hydrolase</keyword>
<proteinExistence type="predicted"/>
<organism evidence="5 6">
    <name type="scientific">Rhodococcus triatomae</name>
    <dbReference type="NCBI Taxonomy" id="300028"/>
    <lineage>
        <taxon>Bacteria</taxon>
        <taxon>Bacillati</taxon>
        <taxon>Actinomycetota</taxon>
        <taxon>Actinomycetes</taxon>
        <taxon>Mycobacteriales</taxon>
        <taxon>Nocardiaceae</taxon>
        <taxon>Rhodococcus</taxon>
    </lineage>
</organism>
<dbReference type="PRINTS" id="PR00862">
    <property type="entry name" value="PROLIGOPTASE"/>
</dbReference>
<dbReference type="InterPro" id="IPR002471">
    <property type="entry name" value="Pept_S9_AS"/>
</dbReference>
<gene>
    <name evidence="5" type="ORF">SAMN05444695_10653</name>
</gene>
<reference evidence="5 6" key="1">
    <citation type="submission" date="2016-10" db="EMBL/GenBank/DDBJ databases">
        <authorList>
            <person name="de Groot N.N."/>
        </authorList>
    </citation>
    <scope>NUCLEOTIDE SEQUENCE [LARGE SCALE GENOMIC DNA]</scope>
    <source>
        <strain evidence="5 6">DSM 44892</strain>
    </source>
</reference>
<dbReference type="Gene3D" id="3.40.50.1820">
    <property type="entry name" value="alpha/beta hydrolase"/>
    <property type="match status" value="1"/>
</dbReference>
<protein>
    <recommendedName>
        <fullName evidence="2">prolyl oligopeptidase</fullName>
        <ecNumber evidence="2">3.4.21.26</ecNumber>
    </recommendedName>
</protein>
<evidence type="ECO:0000256" key="2">
    <source>
        <dbReference type="ARBA" id="ARBA00011897"/>
    </source>
</evidence>
<comment type="catalytic activity">
    <reaction evidence="1">
        <text>Hydrolysis of Pro-|-Xaa &gt;&gt; Ala-|-Xaa in oligopeptides.</text>
        <dbReference type="EC" id="3.4.21.26"/>
    </reaction>
</comment>
<sequence length="584" mass="60644">MDTGTGSARRRHGGPVSARVYGPLDGDLLERFASWEARVARPGLPQDGYVVRRGPSGDTVRTHPGERVVREYRSRAVVLGARADGPALVAAVSPDESARMEIVRPGGDPVPVVGARFRGEQATWRDERTAVVTAESRAVVGVVDAAGGHWRPLGIPAGRRLSVSPAGILTLRPDGVRALFSLSGHPLGEVPADTISVVAETPEAPLVVVRRSGIDLHRRGGLSAAPVRWRAPGTVWGASVGERGVVVLTVEHGRHVLTLVDPSGRDRERRAVGGDPGEDICSVGALSSSRGEVHVLVEGFATPPVAQRFPFATVPSTPGLCTRMLTAGTEDGAQVQIVVTAPAGDPRPRPLLLDVYGGFGVPSLPRFEPTTAAWTSCGGAVALAQVRGGGEHDERWRRAGRGTGKLRTVDDLATAARALTAAGVSSPDGTVLTGGSLGGVVAAACALRHPDVAAGVVATAAPLDLARLRENPLGHRWVAEFGDPDDDGAAVARYDPTALAGAHRPRPGAAPAFLALGLADDTRVAPGQAARFVEILRGAGADASHIRIDRAGHGANTPDALRELGIAFLAFARRVVSRPPRSTP</sequence>
<dbReference type="PANTHER" id="PTHR42881:SF2">
    <property type="entry name" value="PROLYL ENDOPEPTIDASE"/>
    <property type="match status" value="1"/>
</dbReference>